<accession>A0A9P5U3V0</accession>
<protein>
    <recommendedName>
        <fullName evidence="2">Ysc84 actin-binding domain-containing protein</fullName>
    </recommendedName>
</protein>
<dbReference type="InterPro" id="IPR033643">
    <property type="entry name" value="SYLF_SH3YL1-like"/>
</dbReference>
<dbReference type="GO" id="GO:0035091">
    <property type="term" value="F:phosphatidylinositol binding"/>
    <property type="evidence" value="ECO:0007669"/>
    <property type="project" value="TreeGrafter"/>
</dbReference>
<feature type="region of interest" description="Disordered" evidence="1">
    <location>
        <begin position="240"/>
        <end position="267"/>
    </location>
</feature>
<dbReference type="InterPro" id="IPR007461">
    <property type="entry name" value="Ysc84_actin-binding"/>
</dbReference>
<reference evidence="3" key="1">
    <citation type="submission" date="2020-11" db="EMBL/GenBank/DDBJ databases">
        <authorList>
            <consortium name="DOE Joint Genome Institute"/>
            <person name="Ahrendt S."/>
            <person name="Riley R."/>
            <person name="Andreopoulos W."/>
            <person name="Labutti K."/>
            <person name="Pangilinan J."/>
            <person name="Ruiz-Duenas F.J."/>
            <person name="Barrasa J.M."/>
            <person name="Sanchez-Garcia M."/>
            <person name="Camarero S."/>
            <person name="Miyauchi S."/>
            <person name="Serrano A."/>
            <person name="Linde D."/>
            <person name="Babiker R."/>
            <person name="Drula E."/>
            <person name="Ayuso-Fernandez I."/>
            <person name="Pacheco R."/>
            <person name="Padilla G."/>
            <person name="Ferreira P."/>
            <person name="Barriuso J."/>
            <person name="Kellner H."/>
            <person name="Castanera R."/>
            <person name="Alfaro M."/>
            <person name="Ramirez L."/>
            <person name="Pisabarro A.G."/>
            <person name="Kuo A."/>
            <person name="Tritt A."/>
            <person name="Lipzen A."/>
            <person name="He G."/>
            <person name="Yan M."/>
            <person name="Ng V."/>
            <person name="Cullen D."/>
            <person name="Martin F."/>
            <person name="Rosso M.-N."/>
            <person name="Henrissat B."/>
            <person name="Hibbett D."/>
            <person name="Martinez A.T."/>
            <person name="Grigoriev I.V."/>
        </authorList>
    </citation>
    <scope>NUCLEOTIDE SEQUENCE</scope>
    <source>
        <strain evidence="3">AH 40177</strain>
    </source>
</reference>
<evidence type="ECO:0000313" key="3">
    <source>
        <dbReference type="EMBL" id="KAF9066060.1"/>
    </source>
</evidence>
<dbReference type="GO" id="GO:0051017">
    <property type="term" value="P:actin filament bundle assembly"/>
    <property type="evidence" value="ECO:0007669"/>
    <property type="project" value="TreeGrafter"/>
</dbReference>
<sequence length="298" mass="31188">MKFNSPLPQPLPQECQKAAKIFQSFVDSGNNGLDGVIPRHVLENAKGFAIFTIFKAGFLFSARAGSGVVIAKLSNGSWSAPSAIGTAGLGVGGQLGAEMTDFLVVLNSASAIKSFMAAGSLTLGGNASIAVGPLGRNGEASGSLNTSGKVAAMYSYSKTRGLFGGISIEGSVIMERQDANVQAYKNESVTAKLLLSGSVDPPPWASPLVKTLEACTGLPGSRTWINDSRNDTGYVFGGGLASPGAEKSPSLRKIKKGDKSPYPPASWGNQRIRAHILTLRTTICTERIQGHRARDRCR</sequence>
<dbReference type="Proteomes" id="UP000772434">
    <property type="component" value="Unassembled WGS sequence"/>
</dbReference>
<dbReference type="EMBL" id="JADNRY010000093">
    <property type="protein sequence ID" value="KAF9066060.1"/>
    <property type="molecule type" value="Genomic_DNA"/>
</dbReference>
<evidence type="ECO:0000256" key="1">
    <source>
        <dbReference type="SAM" id="MobiDB-lite"/>
    </source>
</evidence>
<name>A0A9P5U3V0_9AGAR</name>
<comment type="caution">
    <text evidence="3">The sequence shown here is derived from an EMBL/GenBank/DDBJ whole genome shotgun (WGS) entry which is preliminary data.</text>
</comment>
<dbReference type="GO" id="GO:0030479">
    <property type="term" value="C:actin cortical patch"/>
    <property type="evidence" value="ECO:0007669"/>
    <property type="project" value="TreeGrafter"/>
</dbReference>
<dbReference type="PANTHER" id="PTHR15629">
    <property type="entry name" value="SH3YL1 PROTEIN"/>
    <property type="match status" value="1"/>
</dbReference>
<dbReference type="CDD" id="cd11525">
    <property type="entry name" value="SYLF_SH3YL1_like"/>
    <property type="match status" value="1"/>
</dbReference>
<proteinExistence type="predicted"/>
<gene>
    <name evidence="3" type="ORF">BDP27DRAFT_1055844</name>
</gene>
<organism evidence="3 4">
    <name type="scientific">Rhodocollybia butyracea</name>
    <dbReference type="NCBI Taxonomy" id="206335"/>
    <lineage>
        <taxon>Eukaryota</taxon>
        <taxon>Fungi</taxon>
        <taxon>Dikarya</taxon>
        <taxon>Basidiomycota</taxon>
        <taxon>Agaricomycotina</taxon>
        <taxon>Agaricomycetes</taxon>
        <taxon>Agaricomycetidae</taxon>
        <taxon>Agaricales</taxon>
        <taxon>Marasmiineae</taxon>
        <taxon>Omphalotaceae</taxon>
        <taxon>Rhodocollybia</taxon>
    </lineage>
</organism>
<dbReference type="AlphaFoldDB" id="A0A9P5U3V0"/>
<dbReference type="PANTHER" id="PTHR15629:SF2">
    <property type="entry name" value="SH3 DOMAIN-CONTAINING YSC84-LIKE PROTEIN 1"/>
    <property type="match status" value="1"/>
</dbReference>
<dbReference type="GO" id="GO:0051015">
    <property type="term" value="F:actin filament binding"/>
    <property type="evidence" value="ECO:0007669"/>
    <property type="project" value="TreeGrafter"/>
</dbReference>
<dbReference type="OrthoDB" id="443981at2759"/>
<dbReference type="InterPro" id="IPR051702">
    <property type="entry name" value="SH3_domain_YSC84-like"/>
</dbReference>
<keyword evidence="4" id="KW-1185">Reference proteome</keyword>
<feature type="domain" description="Ysc84 actin-binding" evidence="2">
    <location>
        <begin position="88"/>
        <end position="214"/>
    </location>
</feature>
<dbReference type="GO" id="GO:0051666">
    <property type="term" value="P:actin cortical patch localization"/>
    <property type="evidence" value="ECO:0007669"/>
    <property type="project" value="TreeGrafter"/>
</dbReference>
<evidence type="ECO:0000259" key="2">
    <source>
        <dbReference type="Pfam" id="PF04366"/>
    </source>
</evidence>
<dbReference type="Pfam" id="PF04366">
    <property type="entry name" value="Ysc84"/>
    <property type="match status" value="1"/>
</dbReference>
<evidence type="ECO:0000313" key="4">
    <source>
        <dbReference type="Proteomes" id="UP000772434"/>
    </source>
</evidence>